<evidence type="ECO:0000313" key="2">
    <source>
        <dbReference type="Proteomes" id="UP000077248"/>
    </source>
</evidence>
<proteinExistence type="predicted"/>
<evidence type="ECO:0000313" key="1">
    <source>
        <dbReference type="EMBL" id="OAG13309.1"/>
    </source>
</evidence>
<dbReference type="KEGG" id="aalt:CC77DRAFT_1026767"/>
<keyword evidence="2" id="KW-1185">Reference proteome</keyword>
<reference evidence="1 2" key="1">
    <citation type="submission" date="2016-05" db="EMBL/GenBank/DDBJ databases">
        <title>Comparative analysis of secretome profiles of manganese(II)-oxidizing ascomycete fungi.</title>
        <authorList>
            <consortium name="DOE Joint Genome Institute"/>
            <person name="Zeiner C.A."/>
            <person name="Purvine S.O."/>
            <person name="Zink E.M."/>
            <person name="Wu S."/>
            <person name="Pasa-Tolic L."/>
            <person name="Chaput D.L."/>
            <person name="Haridas S."/>
            <person name="Grigoriev I.V."/>
            <person name="Santelli C.M."/>
            <person name="Hansel C.M."/>
        </authorList>
    </citation>
    <scope>NUCLEOTIDE SEQUENCE [LARGE SCALE GENOMIC DNA]</scope>
    <source>
        <strain evidence="1 2">SRC1lrK2f</strain>
    </source>
</reference>
<dbReference type="AlphaFoldDB" id="A0A177D2N8"/>
<accession>A0A177D2N8</accession>
<name>A0A177D2N8_ALTAL</name>
<dbReference type="VEuPathDB" id="FungiDB:CC77DRAFT_1026767"/>
<feature type="non-terminal residue" evidence="1">
    <location>
        <position position="1"/>
    </location>
</feature>
<gene>
    <name evidence="1" type="ORF">CC77DRAFT_1026767</name>
</gene>
<dbReference type="EMBL" id="KV441515">
    <property type="protein sequence ID" value="OAG13309.1"/>
    <property type="molecule type" value="Genomic_DNA"/>
</dbReference>
<sequence>MDRSATFARLKISDPSEIDLFALALHWFGSSCCSSPQDPARNRCFRSKLVSPLLKHPVRPGHRTMSISGYVEMSPVLPKTIKGSKIDPSKM</sequence>
<dbReference type="PROSITE" id="PS51257">
    <property type="entry name" value="PROKAR_LIPOPROTEIN"/>
    <property type="match status" value="1"/>
</dbReference>
<dbReference type="GeneID" id="29111916"/>
<organism evidence="1 2">
    <name type="scientific">Alternaria alternata</name>
    <name type="common">Alternaria rot fungus</name>
    <name type="synonym">Torula alternata</name>
    <dbReference type="NCBI Taxonomy" id="5599"/>
    <lineage>
        <taxon>Eukaryota</taxon>
        <taxon>Fungi</taxon>
        <taxon>Dikarya</taxon>
        <taxon>Ascomycota</taxon>
        <taxon>Pezizomycotina</taxon>
        <taxon>Dothideomycetes</taxon>
        <taxon>Pleosporomycetidae</taxon>
        <taxon>Pleosporales</taxon>
        <taxon>Pleosporineae</taxon>
        <taxon>Pleosporaceae</taxon>
        <taxon>Alternaria</taxon>
        <taxon>Alternaria sect. Alternaria</taxon>
        <taxon>Alternaria alternata complex</taxon>
    </lineage>
</organism>
<dbReference type="RefSeq" id="XP_018378730.1">
    <property type="nucleotide sequence ID" value="XM_018526322.1"/>
</dbReference>
<dbReference type="Proteomes" id="UP000077248">
    <property type="component" value="Unassembled WGS sequence"/>
</dbReference>
<protein>
    <submittedName>
        <fullName evidence="1">Uncharacterized protein</fullName>
    </submittedName>
</protein>